<dbReference type="InterPro" id="IPR001100">
    <property type="entry name" value="Pyr_nuc-diS_OxRdtase"/>
</dbReference>
<accession>A0A2N0ZIN4</accession>
<evidence type="ECO:0000256" key="8">
    <source>
        <dbReference type="ARBA" id="ARBA00023157"/>
    </source>
</evidence>
<evidence type="ECO:0000256" key="12">
    <source>
        <dbReference type="PIRSR" id="PIRSR000350-3"/>
    </source>
</evidence>
<dbReference type="PANTHER" id="PTHR22912:SF160">
    <property type="entry name" value="DIHYDROLIPOYL DEHYDROGENASE"/>
    <property type="match status" value="1"/>
</dbReference>
<feature type="active site" description="Proton acceptor" evidence="11">
    <location>
        <position position="445"/>
    </location>
</feature>
<dbReference type="PRINTS" id="PR00368">
    <property type="entry name" value="FADPNR"/>
</dbReference>
<dbReference type="GO" id="GO:0050660">
    <property type="term" value="F:flavin adenine dinucleotide binding"/>
    <property type="evidence" value="ECO:0007669"/>
    <property type="project" value="InterPro"/>
</dbReference>
<feature type="binding site" evidence="12">
    <location>
        <position position="313"/>
    </location>
    <ligand>
        <name>FAD</name>
        <dbReference type="ChEBI" id="CHEBI:57692"/>
    </ligand>
</feature>
<keyword evidence="9 14" id="KW-0676">Redox-active center</keyword>
<evidence type="ECO:0000256" key="7">
    <source>
        <dbReference type="ARBA" id="ARBA00023027"/>
    </source>
</evidence>
<dbReference type="InterPro" id="IPR023753">
    <property type="entry name" value="FAD/NAD-binding_dom"/>
</dbReference>
<keyword evidence="12" id="KW-0547">Nucleotide-binding</keyword>
<evidence type="ECO:0000256" key="3">
    <source>
        <dbReference type="ARBA" id="ARBA00016961"/>
    </source>
</evidence>
<proteinExistence type="inferred from homology"/>
<evidence type="ECO:0000313" key="18">
    <source>
        <dbReference type="Proteomes" id="UP000233343"/>
    </source>
</evidence>
<dbReference type="InterPro" id="IPR004099">
    <property type="entry name" value="Pyr_nucl-diS_OxRdtase_dimer"/>
</dbReference>
<comment type="catalytic activity">
    <reaction evidence="10 14">
        <text>N(6)-[(R)-dihydrolipoyl]-L-lysyl-[protein] + NAD(+) = N(6)-[(R)-lipoyl]-L-lysyl-[protein] + NADH + H(+)</text>
        <dbReference type="Rhea" id="RHEA:15045"/>
        <dbReference type="Rhea" id="RHEA-COMP:10474"/>
        <dbReference type="Rhea" id="RHEA-COMP:10475"/>
        <dbReference type="ChEBI" id="CHEBI:15378"/>
        <dbReference type="ChEBI" id="CHEBI:57540"/>
        <dbReference type="ChEBI" id="CHEBI:57945"/>
        <dbReference type="ChEBI" id="CHEBI:83099"/>
        <dbReference type="ChEBI" id="CHEBI:83100"/>
        <dbReference type="EC" id="1.8.1.4"/>
    </reaction>
</comment>
<dbReference type="Gene3D" id="3.50.50.60">
    <property type="entry name" value="FAD/NAD(P)-binding domain"/>
    <property type="match status" value="2"/>
</dbReference>
<comment type="similarity">
    <text evidence="1 14">Belongs to the class-I pyridine nucleotide-disulfide oxidoreductase family.</text>
</comment>
<dbReference type="Proteomes" id="UP000233343">
    <property type="component" value="Unassembled WGS sequence"/>
</dbReference>
<evidence type="ECO:0000256" key="6">
    <source>
        <dbReference type="ARBA" id="ARBA00023002"/>
    </source>
</evidence>
<dbReference type="AlphaFoldDB" id="A0A2N0ZIN4"/>
<reference evidence="17 18" key="1">
    <citation type="journal article" date="2010" name="Int. J. Syst. Evol. Microbiol.">
        <title>Bacillus horneckiae sp. nov., isolated from a spacecraft-assembly clean room.</title>
        <authorList>
            <person name="Vaishampayan P."/>
            <person name="Probst A."/>
            <person name="Krishnamurthi S."/>
            <person name="Ghosh S."/>
            <person name="Osman S."/>
            <person name="McDowall A."/>
            <person name="Ruckmani A."/>
            <person name="Mayilraj S."/>
            <person name="Venkateswaran K."/>
        </authorList>
    </citation>
    <scope>NUCLEOTIDE SEQUENCE [LARGE SCALE GENOMIC DNA]</scope>
    <source>
        <strain evidence="18">1PO1SC</strain>
    </source>
</reference>
<dbReference type="InterPro" id="IPR016156">
    <property type="entry name" value="FAD/NAD-linked_Rdtase_dimer_sf"/>
</dbReference>
<dbReference type="NCBIfam" id="TIGR01350">
    <property type="entry name" value="lipoamide_DH"/>
    <property type="match status" value="1"/>
</dbReference>
<dbReference type="GO" id="GO:0006103">
    <property type="term" value="P:2-oxoglutarate metabolic process"/>
    <property type="evidence" value="ECO:0007669"/>
    <property type="project" value="TreeGrafter"/>
</dbReference>
<dbReference type="EC" id="1.8.1.4" evidence="2 14"/>
<dbReference type="PANTHER" id="PTHR22912">
    <property type="entry name" value="DISULFIDE OXIDOREDUCTASE"/>
    <property type="match status" value="1"/>
</dbReference>
<dbReference type="FunFam" id="3.30.390.30:FF:000001">
    <property type="entry name" value="Dihydrolipoyl dehydrogenase"/>
    <property type="match status" value="1"/>
</dbReference>
<keyword evidence="6 14" id="KW-0560">Oxidoreductase</keyword>
<evidence type="ECO:0000256" key="1">
    <source>
        <dbReference type="ARBA" id="ARBA00007532"/>
    </source>
</evidence>
<feature type="domain" description="Pyridine nucleotide-disulphide oxidoreductase dimerisation" evidence="15">
    <location>
        <begin position="348"/>
        <end position="456"/>
    </location>
</feature>
<dbReference type="PIRSF" id="PIRSF000350">
    <property type="entry name" value="Mercury_reductase_MerA"/>
    <property type="match status" value="1"/>
</dbReference>
<dbReference type="RefSeq" id="WP_066198058.1">
    <property type="nucleotide sequence ID" value="NZ_JAFDQP010000004.1"/>
</dbReference>
<protein>
    <recommendedName>
        <fullName evidence="3 14">Dihydrolipoyl dehydrogenase</fullName>
        <ecNumber evidence="2 14">1.8.1.4</ecNumber>
    </recommendedName>
</protein>
<comment type="caution">
    <text evidence="17">The sequence shown here is derived from an EMBL/GenBank/DDBJ whole genome shotgun (WGS) entry which is preliminary data.</text>
</comment>
<name>A0A2N0ZIN4_9BACI</name>
<evidence type="ECO:0000256" key="14">
    <source>
        <dbReference type="RuleBase" id="RU003692"/>
    </source>
</evidence>
<evidence type="ECO:0000256" key="2">
    <source>
        <dbReference type="ARBA" id="ARBA00012608"/>
    </source>
</evidence>
<evidence type="ECO:0000256" key="11">
    <source>
        <dbReference type="PIRSR" id="PIRSR000350-2"/>
    </source>
</evidence>
<feature type="binding site" evidence="12">
    <location>
        <begin position="184"/>
        <end position="191"/>
    </location>
    <ligand>
        <name>NAD(+)</name>
        <dbReference type="ChEBI" id="CHEBI:57540"/>
    </ligand>
</feature>
<dbReference type="PRINTS" id="PR00411">
    <property type="entry name" value="PNDRDTASEI"/>
</dbReference>
<dbReference type="EMBL" id="PISD01000016">
    <property type="protein sequence ID" value="PKG29372.1"/>
    <property type="molecule type" value="Genomic_DNA"/>
</dbReference>
<feature type="domain" description="FAD/NAD(P)-binding" evidence="16">
    <location>
        <begin position="11"/>
        <end position="328"/>
    </location>
</feature>
<feature type="binding site" evidence="12">
    <location>
        <position position="56"/>
    </location>
    <ligand>
        <name>FAD</name>
        <dbReference type="ChEBI" id="CHEBI:57692"/>
    </ligand>
</feature>
<dbReference type="InterPro" id="IPR012999">
    <property type="entry name" value="Pyr_OxRdtase_I_AS"/>
</dbReference>
<sequence length="477" mass="52487">MVVGEIAHERDLIIIGGGAGGYQAAIRASQLGRKVTLFEKEELGGVCLNKGCIPSKILTAAASSYVNSKENTVFGIEYSQLLFHFDKLQEYKKKTIETLKQGISALCKSNKIEVIKGSAYFLTNNKVGVESGEQYEVYRFNHAIIATGSTPSKIEGITPDYIRIHDSYSITSLETFPNKLIVYGNDYLSIEIAMAYEALGTQVTMLMEEADFPYDLSINRELRKNLKRHKIKLITNAKISKVNNNRELITVNYYLNDRTLELEATHLFTAVKPSPNTKDLGLERIGIITNESNCIIVNEECRTSLSHIFAIGDVTEGPSLAIKAIKQGKVAAEAATGIRSEIDLRFLPIVAHTRPPLASVGLTEQQAIQSGYQVEIGQFSLSGSGFAAILGKKHGFVKVIKDKQNHVLLGIHMIGEGAVEMISTGVTALEMAARDEDIIFPLYPHPSMNEALMEAAEALRDQAIHVVSTRLNEKQKV</sequence>
<dbReference type="InterPro" id="IPR006258">
    <property type="entry name" value="Lipoamide_DH"/>
</dbReference>
<evidence type="ECO:0000313" key="17">
    <source>
        <dbReference type="EMBL" id="PKG29372.1"/>
    </source>
</evidence>
<evidence type="ECO:0000256" key="5">
    <source>
        <dbReference type="ARBA" id="ARBA00022827"/>
    </source>
</evidence>
<dbReference type="Pfam" id="PF07992">
    <property type="entry name" value="Pyr_redox_2"/>
    <property type="match status" value="1"/>
</dbReference>
<dbReference type="GO" id="GO:0004148">
    <property type="term" value="F:dihydrolipoyl dehydrogenase (NADH) activity"/>
    <property type="evidence" value="ECO:0007669"/>
    <property type="project" value="UniProtKB-EC"/>
</dbReference>
<keyword evidence="7 12" id="KW-0520">NAD</keyword>
<evidence type="ECO:0000256" key="4">
    <source>
        <dbReference type="ARBA" id="ARBA00022630"/>
    </source>
</evidence>
<comment type="cofactor">
    <cofactor evidence="12 14">
        <name>FAD</name>
        <dbReference type="ChEBI" id="CHEBI:57692"/>
    </cofactor>
    <text evidence="12 14">Binds 1 FAD per subunit.</text>
</comment>
<dbReference type="InterPro" id="IPR036188">
    <property type="entry name" value="FAD/NAD-bd_sf"/>
</dbReference>
<evidence type="ECO:0000256" key="10">
    <source>
        <dbReference type="ARBA" id="ARBA00049187"/>
    </source>
</evidence>
<dbReference type="Pfam" id="PF02852">
    <property type="entry name" value="Pyr_redox_dim"/>
    <property type="match status" value="1"/>
</dbReference>
<organism evidence="17 18">
    <name type="scientific">Cytobacillus horneckiae</name>
    <dbReference type="NCBI Taxonomy" id="549687"/>
    <lineage>
        <taxon>Bacteria</taxon>
        <taxon>Bacillati</taxon>
        <taxon>Bacillota</taxon>
        <taxon>Bacilli</taxon>
        <taxon>Bacillales</taxon>
        <taxon>Bacillaceae</taxon>
        <taxon>Cytobacillus</taxon>
    </lineage>
</organism>
<evidence type="ECO:0000256" key="9">
    <source>
        <dbReference type="ARBA" id="ARBA00023284"/>
    </source>
</evidence>
<keyword evidence="8" id="KW-1015">Disulfide bond</keyword>
<evidence type="ECO:0000259" key="15">
    <source>
        <dbReference type="Pfam" id="PF02852"/>
    </source>
</evidence>
<keyword evidence="18" id="KW-1185">Reference proteome</keyword>
<comment type="miscellaneous">
    <text evidence="14">The active site is a redox-active disulfide bond.</text>
</comment>
<feature type="disulfide bond" description="Redox-active" evidence="13">
    <location>
        <begin position="47"/>
        <end position="52"/>
    </location>
</feature>
<keyword evidence="4 14" id="KW-0285">Flavoprotein</keyword>
<dbReference type="SUPFAM" id="SSF51905">
    <property type="entry name" value="FAD/NAD(P)-binding domain"/>
    <property type="match status" value="1"/>
</dbReference>
<keyword evidence="5 12" id="KW-0274">FAD</keyword>
<feature type="binding site" evidence="12">
    <location>
        <begin position="147"/>
        <end position="149"/>
    </location>
    <ligand>
        <name>FAD</name>
        <dbReference type="ChEBI" id="CHEBI:57692"/>
    </ligand>
</feature>
<dbReference type="PROSITE" id="PS00076">
    <property type="entry name" value="PYRIDINE_REDOX_1"/>
    <property type="match status" value="1"/>
</dbReference>
<dbReference type="SUPFAM" id="SSF55424">
    <property type="entry name" value="FAD/NAD-linked reductases, dimerisation (C-terminal) domain"/>
    <property type="match status" value="1"/>
</dbReference>
<gene>
    <name evidence="17" type="primary">lpdA</name>
    <name evidence="17" type="ORF">CWS20_08865</name>
</gene>
<dbReference type="InterPro" id="IPR050151">
    <property type="entry name" value="Class-I_Pyr_Nuc-Dis_Oxidored"/>
</dbReference>
<dbReference type="Gene3D" id="3.30.390.30">
    <property type="match status" value="1"/>
</dbReference>
<evidence type="ECO:0000256" key="13">
    <source>
        <dbReference type="PIRSR" id="PIRSR000350-4"/>
    </source>
</evidence>
<evidence type="ECO:0000259" key="16">
    <source>
        <dbReference type="Pfam" id="PF07992"/>
    </source>
</evidence>